<organism evidence="1 2">
    <name type="scientific">Gymnopilus dilepis</name>
    <dbReference type="NCBI Taxonomy" id="231916"/>
    <lineage>
        <taxon>Eukaryota</taxon>
        <taxon>Fungi</taxon>
        <taxon>Dikarya</taxon>
        <taxon>Basidiomycota</taxon>
        <taxon>Agaricomycotina</taxon>
        <taxon>Agaricomycetes</taxon>
        <taxon>Agaricomycetidae</taxon>
        <taxon>Agaricales</taxon>
        <taxon>Agaricineae</taxon>
        <taxon>Hymenogastraceae</taxon>
        <taxon>Gymnopilus</taxon>
    </lineage>
</organism>
<evidence type="ECO:0000313" key="2">
    <source>
        <dbReference type="Proteomes" id="UP000284706"/>
    </source>
</evidence>
<reference evidence="1 2" key="1">
    <citation type="journal article" date="2018" name="Evol. Lett.">
        <title>Horizontal gene cluster transfer increased hallucinogenic mushroom diversity.</title>
        <authorList>
            <person name="Reynolds H.T."/>
            <person name="Vijayakumar V."/>
            <person name="Gluck-Thaler E."/>
            <person name="Korotkin H.B."/>
            <person name="Matheny P.B."/>
            <person name="Slot J.C."/>
        </authorList>
    </citation>
    <scope>NUCLEOTIDE SEQUENCE [LARGE SCALE GENOMIC DNA]</scope>
    <source>
        <strain evidence="1 2">SRW20</strain>
    </source>
</reference>
<dbReference type="Proteomes" id="UP000284706">
    <property type="component" value="Unassembled WGS sequence"/>
</dbReference>
<dbReference type="OrthoDB" id="3190308at2759"/>
<dbReference type="AlphaFoldDB" id="A0A409X210"/>
<dbReference type="EMBL" id="NHYE01004418">
    <property type="protein sequence ID" value="PPQ84739.1"/>
    <property type="molecule type" value="Genomic_DNA"/>
</dbReference>
<accession>A0A409X210</accession>
<comment type="caution">
    <text evidence="1">The sequence shown here is derived from an EMBL/GenBank/DDBJ whole genome shotgun (WGS) entry which is preliminary data.</text>
</comment>
<feature type="non-terminal residue" evidence="1">
    <location>
        <position position="1"/>
    </location>
</feature>
<sequence>EPSRFLPSAFIAPVAKRYLSCASNSVLDPSISRKNPPKGLYASILTAVERVSAAHIKGTYIEPKQFNHDNSWRPMSFFFGHLDKVEEEEWKTILQFDGVDQDDGVAEDSEEFLADQSMMSALRERLLASSPIKT</sequence>
<gene>
    <name evidence="1" type="ORF">CVT26_014749</name>
</gene>
<name>A0A409X210_9AGAR</name>
<dbReference type="InParanoid" id="A0A409X210"/>
<protein>
    <submittedName>
        <fullName evidence="1">Uncharacterized protein</fullName>
    </submittedName>
</protein>
<keyword evidence="2" id="KW-1185">Reference proteome</keyword>
<evidence type="ECO:0000313" key="1">
    <source>
        <dbReference type="EMBL" id="PPQ84739.1"/>
    </source>
</evidence>
<proteinExistence type="predicted"/>